<gene>
    <name evidence="2" type="ORF">AZE42_10724</name>
</gene>
<feature type="compositionally biased region" description="Basic and acidic residues" evidence="1">
    <location>
        <begin position="1"/>
        <end position="21"/>
    </location>
</feature>
<organism evidence="2 3">
    <name type="scientific">Rhizopogon vesiculosus</name>
    <dbReference type="NCBI Taxonomy" id="180088"/>
    <lineage>
        <taxon>Eukaryota</taxon>
        <taxon>Fungi</taxon>
        <taxon>Dikarya</taxon>
        <taxon>Basidiomycota</taxon>
        <taxon>Agaricomycotina</taxon>
        <taxon>Agaricomycetes</taxon>
        <taxon>Agaricomycetidae</taxon>
        <taxon>Boletales</taxon>
        <taxon>Suillineae</taxon>
        <taxon>Rhizopogonaceae</taxon>
        <taxon>Rhizopogon</taxon>
    </lineage>
</organism>
<feature type="region of interest" description="Disordered" evidence="1">
    <location>
        <begin position="1"/>
        <end position="44"/>
    </location>
</feature>
<dbReference type="Proteomes" id="UP000183567">
    <property type="component" value="Unassembled WGS sequence"/>
</dbReference>
<accession>A0A1J8Q9B5</accession>
<protein>
    <submittedName>
        <fullName evidence="2">Uncharacterized protein</fullName>
    </submittedName>
</protein>
<dbReference type="AlphaFoldDB" id="A0A1J8Q9B5"/>
<evidence type="ECO:0000313" key="2">
    <source>
        <dbReference type="EMBL" id="OJA09880.1"/>
    </source>
</evidence>
<comment type="caution">
    <text evidence="2">The sequence shown here is derived from an EMBL/GenBank/DDBJ whole genome shotgun (WGS) entry which is preliminary data.</text>
</comment>
<reference evidence="2 3" key="1">
    <citation type="submission" date="2016-03" db="EMBL/GenBank/DDBJ databases">
        <title>Comparative genomics of the ectomycorrhizal sister species Rhizopogon vinicolor and Rhizopogon vesiculosus (Basidiomycota: Boletales) reveals a divergence of the mating type B locus.</title>
        <authorList>
            <person name="Mujic A.B."/>
            <person name="Kuo A."/>
            <person name="Tritt A."/>
            <person name="Lipzen A."/>
            <person name="Chen C."/>
            <person name="Johnson J."/>
            <person name="Sharma A."/>
            <person name="Barry K."/>
            <person name="Grigoriev I.V."/>
            <person name="Spatafora J.W."/>
        </authorList>
    </citation>
    <scope>NUCLEOTIDE SEQUENCE [LARGE SCALE GENOMIC DNA]</scope>
    <source>
        <strain evidence="2 3">AM-OR11-056</strain>
    </source>
</reference>
<dbReference type="EMBL" id="LVVM01005736">
    <property type="protein sequence ID" value="OJA09880.1"/>
    <property type="molecule type" value="Genomic_DNA"/>
</dbReference>
<evidence type="ECO:0000256" key="1">
    <source>
        <dbReference type="SAM" id="MobiDB-lite"/>
    </source>
</evidence>
<dbReference type="OrthoDB" id="3266275at2759"/>
<keyword evidence="3" id="KW-1185">Reference proteome</keyword>
<proteinExistence type="predicted"/>
<evidence type="ECO:0000313" key="3">
    <source>
        <dbReference type="Proteomes" id="UP000183567"/>
    </source>
</evidence>
<sequence>MVNPTKGEKVKQEPRVPEKPKRPGKSRMKISDTEEVETSDNEAKASKGLNINWDDEALNWALISAITDDAKIKQGLFPPPGANVSTKNGGGKSKTEHQWALCVALFTEHPVYSPSFALVKTAKDKERWVNKIKNRLKNMITKTHEYIEEMGQTGAGIEREADINI</sequence>
<name>A0A1J8Q9B5_9AGAM</name>